<evidence type="ECO:0000313" key="1">
    <source>
        <dbReference type="EMBL" id="SUH38657.1"/>
    </source>
</evidence>
<protein>
    <submittedName>
        <fullName evidence="1">Zinc transporter ZitB</fullName>
    </submittedName>
</protein>
<dbReference type="Proteomes" id="UP000254712">
    <property type="component" value="Unassembled WGS sequence"/>
</dbReference>
<gene>
    <name evidence="1" type="primary">zitB_2</name>
    <name evidence="1" type="ORF">NCTC8261_04986</name>
</gene>
<accession>A0A379WX13</accession>
<dbReference type="EMBL" id="UGXT01000002">
    <property type="protein sequence ID" value="SUH38657.1"/>
    <property type="molecule type" value="Genomic_DNA"/>
</dbReference>
<dbReference type="AlphaFoldDB" id="A0A379WX13"/>
<sequence length="67" mass="7744">MVGEKPIMTLHAQVIPPHDHDALLERIQDFLMHEYHIAHATIQMEYQVCHGPDCHLNQTPSGHVHHH</sequence>
<proteinExistence type="predicted"/>
<name>A0A379WX13_SALET</name>
<organism evidence="1 2">
    <name type="scientific">Salmonella enterica I</name>
    <dbReference type="NCBI Taxonomy" id="59201"/>
    <lineage>
        <taxon>Bacteria</taxon>
        <taxon>Pseudomonadati</taxon>
        <taxon>Pseudomonadota</taxon>
        <taxon>Gammaproteobacteria</taxon>
        <taxon>Enterobacterales</taxon>
        <taxon>Enterobacteriaceae</taxon>
        <taxon>Salmonella</taxon>
    </lineage>
</organism>
<reference evidence="1 2" key="1">
    <citation type="submission" date="2018-06" db="EMBL/GenBank/DDBJ databases">
        <authorList>
            <consortium name="Pathogen Informatics"/>
            <person name="Doyle S."/>
        </authorList>
    </citation>
    <scope>NUCLEOTIDE SEQUENCE [LARGE SCALE GENOMIC DNA]</scope>
    <source>
        <strain evidence="1 2">NCTC8261</strain>
    </source>
</reference>
<evidence type="ECO:0000313" key="2">
    <source>
        <dbReference type="Proteomes" id="UP000254712"/>
    </source>
</evidence>